<dbReference type="HOGENOM" id="CLU_006332_9_1_7"/>
<dbReference type="Pfam" id="PF00884">
    <property type="entry name" value="Sulfatase"/>
    <property type="match status" value="1"/>
</dbReference>
<dbReference type="EMBL" id="AZHW01000320">
    <property type="protein sequence ID" value="ETX00627.1"/>
    <property type="molecule type" value="Genomic_DNA"/>
</dbReference>
<keyword evidence="5" id="KW-1185">Reference proteome</keyword>
<dbReference type="PANTHER" id="PTHR45953:SF1">
    <property type="entry name" value="IDURONATE 2-SULFATASE"/>
    <property type="match status" value="1"/>
</dbReference>
<dbReference type="InterPro" id="IPR000917">
    <property type="entry name" value="Sulfatase_N"/>
</dbReference>
<comment type="caution">
    <text evidence="4">The sequence shown here is derived from an EMBL/GenBank/DDBJ whole genome shotgun (WGS) entry which is preliminary data.</text>
</comment>
<dbReference type="GO" id="GO:0005737">
    <property type="term" value="C:cytoplasm"/>
    <property type="evidence" value="ECO:0007669"/>
    <property type="project" value="TreeGrafter"/>
</dbReference>
<gene>
    <name evidence="4" type="ORF">ETSY1_10540</name>
</gene>
<dbReference type="GO" id="GO:0008484">
    <property type="term" value="F:sulfuric ester hydrolase activity"/>
    <property type="evidence" value="ECO:0007669"/>
    <property type="project" value="TreeGrafter"/>
</dbReference>
<dbReference type="SUPFAM" id="SSF53649">
    <property type="entry name" value="Alkaline phosphatase-like"/>
    <property type="match status" value="1"/>
</dbReference>
<evidence type="ECO:0000313" key="4">
    <source>
        <dbReference type="EMBL" id="ETX00627.1"/>
    </source>
</evidence>
<dbReference type="NCBIfam" id="TIGR03417">
    <property type="entry name" value="chol_sulfatase"/>
    <property type="match status" value="1"/>
</dbReference>
<evidence type="ECO:0000256" key="2">
    <source>
        <dbReference type="ARBA" id="ARBA00022801"/>
    </source>
</evidence>
<name>W4LT64_ENTF1</name>
<feature type="domain" description="Sulfatase N-terminal" evidence="3">
    <location>
        <begin position="6"/>
        <end position="347"/>
    </location>
</feature>
<keyword evidence="1" id="KW-0479">Metal-binding</keyword>
<evidence type="ECO:0000259" key="3">
    <source>
        <dbReference type="Pfam" id="PF00884"/>
    </source>
</evidence>
<reference evidence="4 5" key="1">
    <citation type="journal article" date="2014" name="Nature">
        <title>An environmental bacterial taxon with a large and distinct metabolic repertoire.</title>
        <authorList>
            <person name="Wilson M.C."/>
            <person name="Mori T."/>
            <person name="Ruckert C."/>
            <person name="Uria A.R."/>
            <person name="Helf M.J."/>
            <person name="Takada K."/>
            <person name="Gernert C."/>
            <person name="Steffens U.A."/>
            <person name="Heycke N."/>
            <person name="Schmitt S."/>
            <person name="Rinke C."/>
            <person name="Helfrich E.J."/>
            <person name="Brachmann A.O."/>
            <person name="Gurgui C."/>
            <person name="Wakimoto T."/>
            <person name="Kracht M."/>
            <person name="Crusemann M."/>
            <person name="Hentschel U."/>
            <person name="Abe I."/>
            <person name="Matsunaga S."/>
            <person name="Kalinowski J."/>
            <person name="Takeyama H."/>
            <person name="Piel J."/>
        </authorList>
    </citation>
    <scope>NUCLEOTIDE SEQUENCE [LARGE SCALE GENOMIC DNA]</scope>
    <source>
        <strain evidence="5">TSY1</strain>
    </source>
</reference>
<dbReference type="InterPro" id="IPR017850">
    <property type="entry name" value="Alkaline_phosphatase_core_sf"/>
</dbReference>
<proteinExistence type="predicted"/>
<keyword evidence="2" id="KW-0378">Hydrolase</keyword>
<dbReference type="PATRIC" id="fig|1429438.4.peg.2148"/>
<protein>
    <submittedName>
        <fullName evidence="4">Choline-sulfatase</fullName>
    </submittedName>
</protein>
<dbReference type="InterPro" id="IPR017785">
    <property type="entry name" value="Choline-sulfatase"/>
</dbReference>
<dbReference type="Proteomes" id="UP000019141">
    <property type="component" value="Unassembled WGS sequence"/>
</dbReference>
<dbReference type="AlphaFoldDB" id="W4LT64"/>
<organism evidence="4 5">
    <name type="scientific">Entotheonella factor</name>
    <dbReference type="NCBI Taxonomy" id="1429438"/>
    <lineage>
        <taxon>Bacteria</taxon>
        <taxon>Pseudomonadati</taxon>
        <taxon>Nitrospinota/Tectimicrobiota group</taxon>
        <taxon>Candidatus Tectimicrobiota</taxon>
        <taxon>Candidatus Entotheonellia</taxon>
        <taxon>Candidatus Entotheonellales</taxon>
        <taxon>Candidatus Entotheonellaceae</taxon>
        <taxon>Candidatus Entotheonella</taxon>
    </lineage>
</organism>
<dbReference type="CDD" id="cd16032">
    <property type="entry name" value="choline-sulfatase"/>
    <property type="match status" value="1"/>
</dbReference>
<sequence length="512" mass="58066">MTNRSPNILVIQADQMTPAVLPIYGHPLVQMPNLQRLAAGGVVFDNAYCNFPLCVPSRVSMLAGRLANSITAWDNAIEMPASIPTLAHYLRSLNYHTVLCGKMHFIGPDQVHGFNERITTDVYPSNFAWTPDWVVGERYRPTGINMRAVVDAGICVRGLQIDYDEEVAYSGVQKLYDLARFHTDNPFLLWVSFTHPHSPFVTTQPYWDLYDHDDIDMPRVAPIPLDEMDAMSRWLHYAHAGDRHTVTDEHVRNARHAYYGMCSYVDAKIGQLLKTLHETGLDENTMVVFTADHGEMLGERGMWFKQCFYEWSVRVPLVFHFPQQFVSRRVSELVSLVDLLPTFMDLASAGHPPEPVSPLDGASLVSLAQGRSVGWRDHVISEYTGEGVVAPCRMVRRGPYKYIYTHGYPPLLYDLQADPSECNNLADQSRFADLVADLQAIVLDDWAPEVIHAQCIQSQKERLFIQQTTGGEPNWAFRYRPDDGARYIRNAGAVETKAKSRYPFVEPTPFER</sequence>
<evidence type="ECO:0000256" key="1">
    <source>
        <dbReference type="ARBA" id="ARBA00022723"/>
    </source>
</evidence>
<dbReference type="PANTHER" id="PTHR45953">
    <property type="entry name" value="IDURONATE 2-SULFATASE"/>
    <property type="match status" value="1"/>
</dbReference>
<dbReference type="FunFam" id="3.40.720.10:FF:000032">
    <property type="entry name" value="Choline sulfatase"/>
    <property type="match status" value="1"/>
</dbReference>
<dbReference type="Gene3D" id="3.40.720.10">
    <property type="entry name" value="Alkaline Phosphatase, subunit A"/>
    <property type="match status" value="1"/>
</dbReference>
<accession>W4LT64</accession>
<dbReference type="GO" id="GO:0046872">
    <property type="term" value="F:metal ion binding"/>
    <property type="evidence" value="ECO:0007669"/>
    <property type="project" value="UniProtKB-KW"/>
</dbReference>
<evidence type="ECO:0000313" key="5">
    <source>
        <dbReference type="Proteomes" id="UP000019141"/>
    </source>
</evidence>